<organism evidence="2 3">
    <name type="scientific">Actinokineospora fastidiosa</name>
    <dbReference type="NCBI Taxonomy" id="1816"/>
    <lineage>
        <taxon>Bacteria</taxon>
        <taxon>Bacillati</taxon>
        <taxon>Actinomycetota</taxon>
        <taxon>Actinomycetes</taxon>
        <taxon>Pseudonocardiales</taxon>
        <taxon>Pseudonocardiaceae</taxon>
        <taxon>Actinokineospora</taxon>
    </lineage>
</organism>
<dbReference type="EMBL" id="BMRB01000003">
    <property type="protein sequence ID" value="GGS43751.1"/>
    <property type="molecule type" value="Genomic_DNA"/>
</dbReference>
<dbReference type="GO" id="GO:0030151">
    <property type="term" value="F:molybdenum ion binding"/>
    <property type="evidence" value="ECO:0007669"/>
    <property type="project" value="InterPro"/>
</dbReference>
<accession>A0A918GMP8</accession>
<dbReference type="AlphaFoldDB" id="A0A918GMP8"/>
<dbReference type="PROSITE" id="PS51340">
    <property type="entry name" value="MOSC"/>
    <property type="match status" value="1"/>
</dbReference>
<dbReference type="InterPro" id="IPR005303">
    <property type="entry name" value="MOCOS_middle"/>
</dbReference>
<evidence type="ECO:0000313" key="3">
    <source>
        <dbReference type="Proteomes" id="UP000660680"/>
    </source>
</evidence>
<proteinExistence type="predicted"/>
<dbReference type="PANTHER" id="PTHR14237:SF19">
    <property type="entry name" value="MITOCHONDRIAL AMIDOXIME REDUCING COMPONENT 1"/>
    <property type="match status" value="1"/>
</dbReference>
<dbReference type="RefSeq" id="WP_189212367.1">
    <property type="nucleotide sequence ID" value="NZ_BMRB01000003.1"/>
</dbReference>
<evidence type="ECO:0000313" key="2">
    <source>
        <dbReference type="EMBL" id="GGS43751.1"/>
    </source>
</evidence>
<sequence>MGSVVGLFTYPIKGCAPVALDDGELTPAGLRHDREFMVTGPDGVFRSQRRDPRLALIRPEVRGDELRLRAPGIEPVAVPVDTVGPRRSVRLFSADFLGIDQGAEAAEWLSTVLGVPSRLVRVPPEHDRVVSGATPGTSGWADSAALHVLAESSLADLNARLAEPLPMARFRPNIVVDDVAGPHGEDRVLAAEVGTAAVAFCKPAIRCVVTVVDQETGVKTGKEPLRTLAGYRRHESGGVAFGAKFSVTRPGTLAVGDAFTVTAWA</sequence>
<dbReference type="Pfam" id="PF03476">
    <property type="entry name" value="MOSC_N"/>
    <property type="match status" value="1"/>
</dbReference>
<name>A0A918GMP8_9PSEU</name>
<dbReference type="PANTHER" id="PTHR14237">
    <property type="entry name" value="MOLYBDOPTERIN COFACTOR SULFURASE MOSC"/>
    <property type="match status" value="1"/>
</dbReference>
<dbReference type="SUPFAM" id="SSF50800">
    <property type="entry name" value="PK beta-barrel domain-like"/>
    <property type="match status" value="1"/>
</dbReference>
<dbReference type="GO" id="GO:0003824">
    <property type="term" value="F:catalytic activity"/>
    <property type="evidence" value="ECO:0007669"/>
    <property type="project" value="InterPro"/>
</dbReference>
<dbReference type="Proteomes" id="UP000660680">
    <property type="component" value="Unassembled WGS sequence"/>
</dbReference>
<evidence type="ECO:0000259" key="1">
    <source>
        <dbReference type="PROSITE" id="PS51340"/>
    </source>
</evidence>
<dbReference type="InterPro" id="IPR011037">
    <property type="entry name" value="Pyrv_Knase-like_insert_dom_sf"/>
</dbReference>
<dbReference type="GO" id="GO:0030170">
    <property type="term" value="F:pyridoxal phosphate binding"/>
    <property type="evidence" value="ECO:0007669"/>
    <property type="project" value="InterPro"/>
</dbReference>
<dbReference type="Pfam" id="PF03473">
    <property type="entry name" value="MOSC"/>
    <property type="match status" value="1"/>
</dbReference>
<protein>
    <submittedName>
        <fullName evidence="2">Molybdenum cofactor sulfurase</fullName>
    </submittedName>
</protein>
<comment type="caution">
    <text evidence="2">The sequence shown here is derived from an EMBL/GenBank/DDBJ whole genome shotgun (WGS) entry which is preliminary data.</text>
</comment>
<gene>
    <name evidence="2" type="ORF">GCM10010171_43640</name>
</gene>
<keyword evidence="3" id="KW-1185">Reference proteome</keyword>
<reference evidence="2" key="1">
    <citation type="journal article" date="2014" name="Int. J. Syst. Evol. Microbiol.">
        <title>Complete genome sequence of Corynebacterium casei LMG S-19264T (=DSM 44701T), isolated from a smear-ripened cheese.</title>
        <authorList>
            <consortium name="US DOE Joint Genome Institute (JGI-PGF)"/>
            <person name="Walter F."/>
            <person name="Albersmeier A."/>
            <person name="Kalinowski J."/>
            <person name="Ruckert C."/>
        </authorList>
    </citation>
    <scope>NUCLEOTIDE SEQUENCE</scope>
    <source>
        <strain evidence="2">JCM 3276</strain>
    </source>
</reference>
<reference evidence="2" key="2">
    <citation type="submission" date="2020-09" db="EMBL/GenBank/DDBJ databases">
        <authorList>
            <person name="Sun Q."/>
            <person name="Ohkuma M."/>
        </authorList>
    </citation>
    <scope>NUCLEOTIDE SEQUENCE</scope>
    <source>
        <strain evidence="2">JCM 3276</strain>
    </source>
</reference>
<dbReference type="SUPFAM" id="SSF141673">
    <property type="entry name" value="MOSC N-terminal domain-like"/>
    <property type="match status" value="1"/>
</dbReference>
<dbReference type="InterPro" id="IPR005302">
    <property type="entry name" value="MoCF_Sase_C"/>
</dbReference>
<feature type="domain" description="MOSC" evidence="1">
    <location>
        <begin position="117"/>
        <end position="262"/>
    </location>
</feature>